<keyword evidence="3" id="KW-1185">Reference proteome</keyword>
<feature type="compositionally biased region" description="Gly residues" evidence="1">
    <location>
        <begin position="43"/>
        <end position="53"/>
    </location>
</feature>
<feature type="region of interest" description="Disordered" evidence="1">
    <location>
        <begin position="41"/>
        <end position="60"/>
    </location>
</feature>
<proteinExistence type="predicted"/>
<gene>
    <name evidence="2" type="ORF">EYF80_028520</name>
</gene>
<evidence type="ECO:0000256" key="1">
    <source>
        <dbReference type="SAM" id="MobiDB-lite"/>
    </source>
</evidence>
<protein>
    <submittedName>
        <fullName evidence="2">Uncharacterized protein</fullName>
    </submittedName>
</protein>
<evidence type="ECO:0000313" key="2">
    <source>
        <dbReference type="EMBL" id="TNN61225.1"/>
    </source>
</evidence>
<dbReference type="EMBL" id="SRLO01000319">
    <property type="protein sequence ID" value="TNN61225.1"/>
    <property type="molecule type" value="Genomic_DNA"/>
</dbReference>
<reference evidence="2 3" key="1">
    <citation type="submission" date="2019-03" db="EMBL/GenBank/DDBJ databases">
        <title>First draft genome of Liparis tanakae, snailfish: a comprehensive survey of snailfish specific genes.</title>
        <authorList>
            <person name="Kim W."/>
            <person name="Song I."/>
            <person name="Jeong J.-H."/>
            <person name="Kim D."/>
            <person name="Kim S."/>
            <person name="Ryu S."/>
            <person name="Song J.Y."/>
            <person name="Lee S.K."/>
        </authorList>
    </citation>
    <scope>NUCLEOTIDE SEQUENCE [LARGE SCALE GENOMIC DNA]</scope>
    <source>
        <tissue evidence="2">Muscle</tissue>
    </source>
</reference>
<accession>A0A4Z2H7L4</accession>
<dbReference type="AlphaFoldDB" id="A0A4Z2H7L4"/>
<organism evidence="2 3">
    <name type="scientific">Liparis tanakae</name>
    <name type="common">Tanaka's snailfish</name>
    <dbReference type="NCBI Taxonomy" id="230148"/>
    <lineage>
        <taxon>Eukaryota</taxon>
        <taxon>Metazoa</taxon>
        <taxon>Chordata</taxon>
        <taxon>Craniata</taxon>
        <taxon>Vertebrata</taxon>
        <taxon>Euteleostomi</taxon>
        <taxon>Actinopterygii</taxon>
        <taxon>Neopterygii</taxon>
        <taxon>Teleostei</taxon>
        <taxon>Neoteleostei</taxon>
        <taxon>Acanthomorphata</taxon>
        <taxon>Eupercaria</taxon>
        <taxon>Perciformes</taxon>
        <taxon>Cottioidei</taxon>
        <taxon>Cottales</taxon>
        <taxon>Liparidae</taxon>
        <taxon>Liparis</taxon>
    </lineage>
</organism>
<name>A0A4Z2H7L4_9TELE</name>
<dbReference type="Proteomes" id="UP000314294">
    <property type="component" value="Unassembled WGS sequence"/>
</dbReference>
<sequence>MKVVLKSTRIFLGKPGLLLSMDEGGDGSCVAMASAGTSHLGGENVGGRVGGGETSSQCNS</sequence>
<evidence type="ECO:0000313" key="3">
    <source>
        <dbReference type="Proteomes" id="UP000314294"/>
    </source>
</evidence>
<comment type="caution">
    <text evidence="2">The sequence shown here is derived from an EMBL/GenBank/DDBJ whole genome shotgun (WGS) entry which is preliminary data.</text>
</comment>